<keyword evidence="5" id="KW-1185">Reference proteome</keyword>
<feature type="region of interest" description="Disordered" evidence="2">
    <location>
        <begin position="1"/>
        <end position="141"/>
    </location>
</feature>
<proteinExistence type="predicted"/>
<feature type="compositionally biased region" description="Basic and acidic residues" evidence="2">
    <location>
        <begin position="584"/>
        <end position="595"/>
    </location>
</feature>
<feature type="region of interest" description="Disordered" evidence="2">
    <location>
        <begin position="478"/>
        <end position="548"/>
    </location>
</feature>
<comment type="caution">
    <text evidence="4">The sequence shown here is derived from an EMBL/GenBank/DDBJ whole genome shotgun (WGS) entry which is preliminary data.</text>
</comment>
<feature type="compositionally biased region" description="Acidic residues" evidence="2">
    <location>
        <begin position="404"/>
        <end position="418"/>
    </location>
</feature>
<organism evidence="4 5">
    <name type="scientific">Mycena maculata</name>
    <dbReference type="NCBI Taxonomy" id="230809"/>
    <lineage>
        <taxon>Eukaryota</taxon>
        <taxon>Fungi</taxon>
        <taxon>Dikarya</taxon>
        <taxon>Basidiomycota</taxon>
        <taxon>Agaricomycotina</taxon>
        <taxon>Agaricomycetes</taxon>
        <taxon>Agaricomycetidae</taxon>
        <taxon>Agaricales</taxon>
        <taxon>Marasmiineae</taxon>
        <taxon>Mycenaceae</taxon>
        <taxon>Mycena</taxon>
    </lineage>
</organism>
<dbReference type="GO" id="GO:0005634">
    <property type="term" value="C:nucleus"/>
    <property type="evidence" value="ECO:0007669"/>
    <property type="project" value="TreeGrafter"/>
</dbReference>
<accession>A0AAD7JIG2</accession>
<evidence type="ECO:0000259" key="3">
    <source>
        <dbReference type="PROSITE" id="PS50089"/>
    </source>
</evidence>
<feature type="domain" description="RING-type" evidence="3">
    <location>
        <begin position="176"/>
        <end position="225"/>
    </location>
</feature>
<name>A0AAD7JIG2_9AGAR</name>
<keyword evidence="1" id="KW-0863">Zinc-finger</keyword>
<feature type="compositionally biased region" description="Basic residues" evidence="2">
    <location>
        <begin position="45"/>
        <end position="56"/>
    </location>
</feature>
<keyword evidence="1" id="KW-0862">Zinc</keyword>
<reference evidence="4" key="1">
    <citation type="submission" date="2023-03" db="EMBL/GenBank/DDBJ databases">
        <title>Massive genome expansion in bonnet fungi (Mycena s.s.) driven by repeated elements and novel gene families across ecological guilds.</title>
        <authorList>
            <consortium name="Lawrence Berkeley National Laboratory"/>
            <person name="Harder C.B."/>
            <person name="Miyauchi S."/>
            <person name="Viragh M."/>
            <person name="Kuo A."/>
            <person name="Thoen E."/>
            <person name="Andreopoulos B."/>
            <person name="Lu D."/>
            <person name="Skrede I."/>
            <person name="Drula E."/>
            <person name="Henrissat B."/>
            <person name="Morin E."/>
            <person name="Kohler A."/>
            <person name="Barry K."/>
            <person name="LaButti K."/>
            <person name="Morin E."/>
            <person name="Salamov A."/>
            <person name="Lipzen A."/>
            <person name="Mereny Z."/>
            <person name="Hegedus B."/>
            <person name="Baldrian P."/>
            <person name="Stursova M."/>
            <person name="Weitz H."/>
            <person name="Taylor A."/>
            <person name="Grigoriev I.V."/>
            <person name="Nagy L.G."/>
            <person name="Martin F."/>
            <person name="Kauserud H."/>
        </authorList>
    </citation>
    <scope>NUCLEOTIDE SEQUENCE</scope>
    <source>
        <strain evidence="4">CBHHK188m</strain>
    </source>
</reference>
<feature type="compositionally biased region" description="Polar residues" evidence="2">
    <location>
        <begin position="1"/>
        <end position="10"/>
    </location>
</feature>
<dbReference type="EMBL" id="JARJLG010000037">
    <property type="protein sequence ID" value="KAJ7764546.1"/>
    <property type="molecule type" value="Genomic_DNA"/>
</dbReference>
<dbReference type="GO" id="GO:0043161">
    <property type="term" value="P:proteasome-mediated ubiquitin-dependent protein catabolic process"/>
    <property type="evidence" value="ECO:0007669"/>
    <property type="project" value="TreeGrafter"/>
</dbReference>
<dbReference type="InterPro" id="IPR013083">
    <property type="entry name" value="Znf_RING/FYVE/PHD"/>
</dbReference>
<protein>
    <recommendedName>
        <fullName evidence="3">RING-type domain-containing protein</fullName>
    </recommendedName>
</protein>
<dbReference type="GO" id="GO:0008270">
    <property type="term" value="F:zinc ion binding"/>
    <property type="evidence" value="ECO:0007669"/>
    <property type="project" value="UniProtKB-KW"/>
</dbReference>
<keyword evidence="1" id="KW-0479">Metal-binding</keyword>
<dbReference type="InterPro" id="IPR001841">
    <property type="entry name" value="Znf_RING"/>
</dbReference>
<feature type="region of interest" description="Disordered" evidence="2">
    <location>
        <begin position="392"/>
        <end position="451"/>
    </location>
</feature>
<feature type="compositionally biased region" description="Basic residues" evidence="2">
    <location>
        <begin position="504"/>
        <end position="516"/>
    </location>
</feature>
<gene>
    <name evidence="4" type="ORF">DFH07DRAFT_811611</name>
</gene>
<dbReference type="GO" id="GO:0061630">
    <property type="term" value="F:ubiquitin protein ligase activity"/>
    <property type="evidence" value="ECO:0007669"/>
    <property type="project" value="TreeGrafter"/>
</dbReference>
<dbReference type="Pfam" id="PF13920">
    <property type="entry name" value="zf-C3HC4_3"/>
    <property type="match status" value="1"/>
</dbReference>
<dbReference type="PANTHER" id="PTHR15898:SF13">
    <property type="entry name" value="BIFUNCTIONAL APOPTOSIS REGULATOR"/>
    <property type="match status" value="1"/>
</dbReference>
<evidence type="ECO:0000313" key="4">
    <source>
        <dbReference type="EMBL" id="KAJ7764546.1"/>
    </source>
</evidence>
<evidence type="ECO:0000256" key="1">
    <source>
        <dbReference type="PROSITE-ProRule" id="PRU00175"/>
    </source>
</evidence>
<feature type="compositionally biased region" description="Basic and acidic residues" evidence="2">
    <location>
        <begin position="34"/>
        <end position="44"/>
    </location>
</feature>
<dbReference type="SUPFAM" id="SSF57850">
    <property type="entry name" value="RING/U-box"/>
    <property type="match status" value="1"/>
</dbReference>
<evidence type="ECO:0000313" key="5">
    <source>
        <dbReference type="Proteomes" id="UP001215280"/>
    </source>
</evidence>
<dbReference type="AlphaFoldDB" id="A0AAD7JIG2"/>
<dbReference type="PANTHER" id="PTHR15898">
    <property type="entry name" value="BIFUNCTIONAL APOPTOSIS REGULATOR"/>
    <property type="match status" value="1"/>
</dbReference>
<feature type="region of interest" description="Disordered" evidence="2">
    <location>
        <begin position="572"/>
        <end position="595"/>
    </location>
</feature>
<dbReference type="SMART" id="SM00184">
    <property type="entry name" value="RING"/>
    <property type="match status" value="1"/>
</dbReference>
<feature type="compositionally biased region" description="Basic and acidic residues" evidence="2">
    <location>
        <begin position="392"/>
        <end position="403"/>
    </location>
</feature>
<dbReference type="Gene3D" id="3.30.40.10">
    <property type="entry name" value="Zinc/RING finger domain, C3HC4 (zinc finger)"/>
    <property type="match status" value="1"/>
</dbReference>
<dbReference type="Proteomes" id="UP001215280">
    <property type="component" value="Unassembled WGS sequence"/>
</dbReference>
<dbReference type="PROSITE" id="PS50089">
    <property type="entry name" value="ZF_RING_2"/>
    <property type="match status" value="1"/>
</dbReference>
<sequence length="595" mass="65221">MATRQTTPISNPVVLAPTNSLKRPLSEDADSDSPDSKKIKLQAKDRKRRKKKKKKTPVVLPLDLPASAHVTPTSSPSRPLIFPPTPNPTKSSTNPDKGKRKATSAPPAPAIQVQVESEARETELGAQATEHATELPQETDATSGTIAKLTDELSVQSALVKKHETTLTQLNQSLTCQVCLDLLHKPYALAPCGHVACYSCLVAWFTSEPEENFGLPRKKTCPHCRATIKERPVEVWSIKDMVAALVKSGLVNGLSAGPAPPPVLPGPPQPAGAATPPDPWHNIFRYPHRHPRIHPPPVNGGEPPSVEDMGMLDMEDGGVYRCLDCMHEIWDGVCTACQRVYPGHHHEGFEEGEMFDDSDGEDPIFWPPFPHMHPAADYDGPIPLPNQWWAREDSDSDVERSTIDAEDGYDSFIDDDDDGAPRAAAIIEINDSDSDGHGSSPPQPIRGRRAAPATRLITLGSSDDERDDGAVVVHSRRRRAGNRIASPASESEVIVVSDDDEHTPRRRGSSRARIARHISPDDEEEGQGDYADHGFSDDESSTASSTYGERARRYARFGVAFQAADLVHLMRQFEDAGPDEDSEDEHRRSDYEDGW</sequence>
<evidence type="ECO:0000256" key="2">
    <source>
        <dbReference type="SAM" id="MobiDB-lite"/>
    </source>
</evidence>